<comment type="caution">
    <text evidence="3">The sequence shown here is derived from an EMBL/GenBank/DDBJ whole genome shotgun (WGS) entry which is preliminary data.</text>
</comment>
<accession>A0A919YJF0</accession>
<dbReference type="RefSeq" id="WP_213512768.1">
    <property type="nucleotide sequence ID" value="NZ_BOSE01000001.1"/>
</dbReference>
<keyword evidence="4" id="KW-1185">Reference proteome</keyword>
<feature type="region of interest" description="Disordered" evidence="1">
    <location>
        <begin position="402"/>
        <end position="433"/>
    </location>
</feature>
<protein>
    <recommendedName>
        <fullName evidence="2">Flagellar hook-length control protein-like C-terminal domain-containing protein</fullName>
    </recommendedName>
</protein>
<dbReference type="Pfam" id="PF02120">
    <property type="entry name" value="Flg_hook"/>
    <property type="match status" value="1"/>
</dbReference>
<reference evidence="3" key="1">
    <citation type="submission" date="2021-03" db="EMBL/GenBank/DDBJ databases">
        <title>Antimicrobial resistance genes in bacteria isolated from Japanese honey, and their potential for conferring macrolide and lincosamide resistance in the American foulbrood pathogen Paenibacillus larvae.</title>
        <authorList>
            <person name="Okamoto M."/>
            <person name="Kumagai M."/>
            <person name="Kanamori H."/>
            <person name="Takamatsu D."/>
        </authorList>
    </citation>
    <scope>NUCLEOTIDE SEQUENCE</scope>
    <source>
        <strain evidence="3">J40TS1</strain>
    </source>
</reference>
<organism evidence="3 4">
    <name type="scientific">Paenibacillus montaniterrae</name>
    <dbReference type="NCBI Taxonomy" id="429341"/>
    <lineage>
        <taxon>Bacteria</taxon>
        <taxon>Bacillati</taxon>
        <taxon>Bacillota</taxon>
        <taxon>Bacilli</taxon>
        <taxon>Bacillales</taxon>
        <taxon>Paenibacillaceae</taxon>
        <taxon>Paenibacillus</taxon>
    </lineage>
</organism>
<dbReference type="AlphaFoldDB" id="A0A919YJF0"/>
<dbReference type="InterPro" id="IPR052563">
    <property type="entry name" value="FliK"/>
</dbReference>
<proteinExistence type="predicted"/>
<dbReference type="Gene3D" id="3.30.750.140">
    <property type="match status" value="1"/>
</dbReference>
<feature type="domain" description="Flagellar hook-length control protein-like C-terminal" evidence="2">
    <location>
        <begin position="322"/>
        <end position="399"/>
    </location>
</feature>
<sequence>MDILNLLSGAPVMGNVAQLTSNQSAASDGAAFQKQLFGIVGAQQPAASDSSQAAVNPAILLANSSLLLGSKQPTEEELDGMIEQMLDQLDQLEQAGEVELTVEQQALIESLLQQIAALVEIISFSNNQSKVMAPAVSLNEQLAAHSGYSSNEALVKLSDQLLVLQQALQNGTGKVLFGKSAEQVVAEQLQVIQAKIGELTKEIKVKPTENAAQALPTTEVSKDAKLPVNAAAHLQRLSQEAAYTAAANKAAEASSTTPAANQVNQPALEQTMVQTVLPEFQLKADNVKDFLSHLTRSAAGGSSAFVIADEFAETMRSLVVQRFQVTALNGVTEARLSLTPEHLGHVDVKISMQNGVLTAMFQTETAMAKDALENQMIQLRASLAAQGITVEKIEVAHNEFASQLSQQQKQGSHGNQQSEAHANSRSKEESFEEELLVNVTNQELGFGRAVNATI</sequence>
<dbReference type="InterPro" id="IPR021136">
    <property type="entry name" value="Flagellar_hook_control-like_C"/>
</dbReference>
<name>A0A919YJF0_9BACL</name>
<dbReference type="Proteomes" id="UP000683139">
    <property type="component" value="Unassembled WGS sequence"/>
</dbReference>
<evidence type="ECO:0000313" key="3">
    <source>
        <dbReference type="EMBL" id="GIP14550.1"/>
    </source>
</evidence>
<dbReference type="InterPro" id="IPR038610">
    <property type="entry name" value="FliK-like_C_sf"/>
</dbReference>
<evidence type="ECO:0000259" key="2">
    <source>
        <dbReference type="Pfam" id="PF02120"/>
    </source>
</evidence>
<evidence type="ECO:0000256" key="1">
    <source>
        <dbReference type="SAM" id="MobiDB-lite"/>
    </source>
</evidence>
<dbReference type="PANTHER" id="PTHR37533:SF2">
    <property type="entry name" value="FLAGELLAR HOOK-LENGTH CONTROL PROTEIN"/>
    <property type="match status" value="1"/>
</dbReference>
<gene>
    <name evidence="3" type="ORF">J40TS1_01920</name>
</gene>
<evidence type="ECO:0000313" key="4">
    <source>
        <dbReference type="Proteomes" id="UP000683139"/>
    </source>
</evidence>
<feature type="compositionally biased region" description="Low complexity" evidence="1">
    <location>
        <begin position="405"/>
        <end position="418"/>
    </location>
</feature>
<dbReference type="PANTHER" id="PTHR37533">
    <property type="entry name" value="FLAGELLAR HOOK-LENGTH CONTROL PROTEIN"/>
    <property type="match status" value="1"/>
</dbReference>
<dbReference type="EMBL" id="BOSE01000001">
    <property type="protein sequence ID" value="GIP14550.1"/>
    <property type="molecule type" value="Genomic_DNA"/>
</dbReference>
<dbReference type="CDD" id="cd17470">
    <property type="entry name" value="T3SS_Flik_C"/>
    <property type="match status" value="1"/>
</dbReference>